<dbReference type="InterPro" id="IPR018759">
    <property type="entry name" value="BBP2_2"/>
</dbReference>
<reference evidence="2 3" key="1">
    <citation type="journal article" date="2019" name="Front. Microbiol.">
        <title>Genomes of Neutrophilic Sulfur-Oxidizing Chemolithoautotrophs Representing 9 Proteobacterial Species From 8 Genera.</title>
        <authorList>
            <person name="Watanabe T."/>
            <person name="Kojima H."/>
            <person name="Umezawa K."/>
            <person name="Hori C."/>
            <person name="Takasuka T.E."/>
            <person name="Kato Y."/>
            <person name="Fukui M."/>
        </authorList>
    </citation>
    <scope>NUCLEOTIDE SEQUENCE [LARGE SCALE GENOMIC DNA]</scope>
    <source>
        <strain evidence="2 3">TTN</strain>
    </source>
</reference>
<evidence type="ECO:0000313" key="2">
    <source>
        <dbReference type="EMBL" id="GBL45112.1"/>
    </source>
</evidence>
<dbReference type="EMBL" id="BGOW01000005">
    <property type="protein sequence ID" value="GBL45112.1"/>
    <property type="molecule type" value="Genomic_DNA"/>
</dbReference>
<dbReference type="Proteomes" id="UP000286806">
    <property type="component" value="Unassembled WGS sequence"/>
</dbReference>
<dbReference type="AlphaFoldDB" id="A0A401JBS4"/>
<evidence type="ECO:0000313" key="3">
    <source>
        <dbReference type="Proteomes" id="UP000286806"/>
    </source>
</evidence>
<comment type="caution">
    <text evidence="2">The sequence shown here is derived from an EMBL/GenBank/DDBJ whole genome shotgun (WGS) entry which is preliminary data.</text>
</comment>
<proteinExistence type="predicted"/>
<protein>
    <recommendedName>
        <fullName evidence="4">Exopolysaccharide biosynthesis operon protein EpsL</fullName>
    </recommendedName>
</protein>
<feature type="signal peptide" evidence="1">
    <location>
        <begin position="1"/>
        <end position="22"/>
    </location>
</feature>
<dbReference type="InterPro" id="IPR017465">
    <property type="entry name" value="EpsL_proteobac"/>
</dbReference>
<gene>
    <name evidence="2" type="ORF">SFMTTN_0916</name>
</gene>
<dbReference type="RefSeq" id="WP_189836285.1">
    <property type="nucleotide sequence ID" value="NZ_BGOW01000005.1"/>
</dbReference>
<sequence>MKHTRGYYPALGLCMLSLTAHADDGDTFKPYASVNYVHDSNLFRVANDVIIPGNGSTVEQYHTLTAGMNVDLPLSRQVIRARAELSQTRFDTYKQLNYDGRDLLLQWSWLVGNNAHGDVGVSEVRSQGSLYGLNQQVNNVRTQRRRFFNGTVKLDSHWQVNAVAAHTFNTTPTQNVLDFTEDSLGLGLQYQTRMGTLFEMSNNVSKGDYPNRQIVGTTPVDNSYEQMAPSLGVTLQPTGKTRLQAKLGYTQRTYSDVPRRNFSGFTGRLSTDWFPTGKTALNLAIYRDIGAYDDSNTSYTLNNGMAIGATWFGSAKTTLSLRASLDKLEFDGDPGFVPSTTPVRQDSVTNLQASIKYLATRNVIVSTTLQTGERTSNRGASLGYRYNSAQISVRGEF</sequence>
<evidence type="ECO:0008006" key="4">
    <source>
        <dbReference type="Google" id="ProtNLM"/>
    </source>
</evidence>
<name>A0A401JBS4_9PROT</name>
<accession>A0A401JBS4</accession>
<keyword evidence="1" id="KW-0732">Signal</keyword>
<keyword evidence="3" id="KW-1185">Reference proteome</keyword>
<evidence type="ECO:0000256" key="1">
    <source>
        <dbReference type="SAM" id="SignalP"/>
    </source>
</evidence>
<dbReference type="Pfam" id="PF10082">
    <property type="entry name" value="BBP2_2"/>
    <property type="match status" value="1"/>
</dbReference>
<feature type="chain" id="PRO_5019287671" description="Exopolysaccharide biosynthesis operon protein EpsL" evidence="1">
    <location>
        <begin position="23"/>
        <end position="397"/>
    </location>
</feature>
<dbReference type="NCBIfam" id="TIGR03014">
    <property type="entry name" value="EpsL"/>
    <property type="match status" value="1"/>
</dbReference>
<organism evidence="2 3">
    <name type="scientific">Sulfuriferula multivorans</name>
    <dbReference type="NCBI Taxonomy" id="1559896"/>
    <lineage>
        <taxon>Bacteria</taxon>
        <taxon>Pseudomonadati</taxon>
        <taxon>Pseudomonadota</taxon>
        <taxon>Betaproteobacteria</taxon>
        <taxon>Nitrosomonadales</taxon>
        <taxon>Sulfuricellaceae</taxon>
        <taxon>Sulfuriferula</taxon>
    </lineage>
</organism>